<proteinExistence type="predicted"/>
<name>A0A2U9NZS5_STRAS</name>
<organism evidence="1 2">
    <name type="scientific">Streptomyces actuosus</name>
    <dbReference type="NCBI Taxonomy" id="1885"/>
    <lineage>
        <taxon>Bacteria</taxon>
        <taxon>Bacillati</taxon>
        <taxon>Actinomycetota</taxon>
        <taxon>Actinomycetes</taxon>
        <taxon>Kitasatosporales</taxon>
        <taxon>Streptomycetaceae</taxon>
        <taxon>Streptomyces</taxon>
    </lineage>
</organism>
<sequence>MTSPGRYHLLLTTDGRPVQHGWWDSEPVARDKLKSWIGEWGRPGARITLTDEETGRVLTTWPDER</sequence>
<dbReference type="RefSeq" id="WP_110627457.1">
    <property type="nucleotide sequence ID" value="NZ_CP029788.1"/>
</dbReference>
<evidence type="ECO:0000313" key="1">
    <source>
        <dbReference type="EMBL" id="AWT42534.1"/>
    </source>
</evidence>
<dbReference type="KEGG" id="sact:DMT42_09550"/>
<reference evidence="1 2" key="1">
    <citation type="submission" date="2018-06" db="EMBL/GenBank/DDBJ databases">
        <title>The complete genome sequence of a nosiheptide producer Streptomyces actuosus ATCC 25421: deducing the ability of producing a new class III lantibiotics.</title>
        <authorList>
            <person name="Liu W."/>
            <person name="Sun F."/>
            <person name="Hu Y."/>
        </authorList>
    </citation>
    <scope>NUCLEOTIDE SEQUENCE [LARGE SCALE GENOMIC DNA]</scope>
    <source>
        <strain evidence="1 2">ATCC 25421</strain>
    </source>
</reference>
<dbReference type="EMBL" id="CP029788">
    <property type="protein sequence ID" value="AWT42534.1"/>
    <property type="molecule type" value="Genomic_DNA"/>
</dbReference>
<accession>A0A2U9NZS5</accession>
<dbReference type="Proteomes" id="UP000247634">
    <property type="component" value="Chromosome"/>
</dbReference>
<dbReference type="AlphaFoldDB" id="A0A2U9NZS5"/>
<protein>
    <submittedName>
        <fullName evidence="1">Uncharacterized protein</fullName>
    </submittedName>
</protein>
<evidence type="ECO:0000313" key="2">
    <source>
        <dbReference type="Proteomes" id="UP000247634"/>
    </source>
</evidence>
<dbReference type="OrthoDB" id="4289549at2"/>
<gene>
    <name evidence="1" type="ORF">DMT42_09550</name>
</gene>
<keyword evidence="2" id="KW-1185">Reference proteome</keyword>